<name>A0AC60A194_RANTA</name>
<evidence type="ECO:0000313" key="1">
    <source>
        <dbReference type="EMBL" id="CAN0543293.1"/>
    </source>
</evidence>
<dbReference type="EMBL" id="OX596090">
    <property type="protein sequence ID" value="CAN0543293.1"/>
    <property type="molecule type" value="Genomic_DNA"/>
</dbReference>
<gene>
    <name evidence="1" type="ORF">MRATA1EN22A_LOCUS25654</name>
</gene>
<reference evidence="1" key="1">
    <citation type="submission" date="2023-05" db="EMBL/GenBank/DDBJ databases">
        <authorList>
            <consortium name="ELIXIR-Norway"/>
        </authorList>
    </citation>
    <scope>NUCLEOTIDE SEQUENCE</scope>
</reference>
<protein>
    <submittedName>
        <fullName evidence="1">Uncharacterized protein</fullName>
    </submittedName>
</protein>
<dbReference type="Proteomes" id="UP001162501">
    <property type="component" value="Chromosome 6"/>
</dbReference>
<evidence type="ECO:0000313" key="2">
    <source>
        <dbReference type="Proteomes" id="UP001162501"/>
    </source>
</evidence>
<proteinExistence type="predicted"/>
<sequence>MWTVALGELVPTGYPQWNLYPHNSYKRGAEGCSPRGSFRHLTRRRVAGAGRAEELCTAARCAAVGTRGRISRRPGRNRLPEAGEGLGSRPGCEPGGRAGERESKELSGAGGRAPVRREHVQFAPHPYYGDKWKPPAQ</sequence>
<accession>A0AC60A194</accession>
<organism evidence="1 2">
    <name type="scientific">Rangifer tarandus platyrhynchus</name>
    <name type="common">Svalbard reindeer</name>
    <dbReference type="NCBI Taxonomy" id="3082113"/>
    <lineage>
        <taxon>Eukaryota</taxon>
        <taxon>Metazoa</taxon>
        <taxon>Chordata</taxon>
        <taxon>Craniata</taxon>
        <taxon>Vertebrata</taxon>
        <taxon>Euteleostomi</taxon>
        <taxon>Mammalia</taxon>
        <taxon>Eutheria</taxon>
        <taxon>Laurasiatheria</taxon>
        <taxon>Artiodactyla</taxon>
        <taxon>Ruminantia</taxon>
        <taxon>Pecora</taxon>
        <taxon>Cervidae</taxon>
        <taxon>Odocoileinae</taxon>
        <taxon>Rangifer</taxon>
    </lineage>
</organism>
<reference evidence="1" key="2">
    <citation type="submission" date="2025-03" db="EMBL/GenBank/DDBJ databases">
        <authorList>
            <consortium name="ELIXIR-Norway"/>
            <consortium name="Elixir Norway"/>
        </authorList>
    </citation>
    <scope>NUCLEOTIDE SEQUENCE</scope>
</reference>